<dbReference type="InterPro" id="IPR011257">
    <property type="entry name" value="DNA_glycosylase"/>
</dbReference>
<sequence length="364" mass="41939">MTEKWNSTDIENFQEQLLEWYSHNQRILPWRENQDPYRIWVSEVMLQQTKVDTVIPYFNNFMEKFPSIKDLAEAEEEKVLKAWEGLGYYSRVRNLQHAVKEVHEKYEGRVPADPKLFSSLKGVGPYTSGAVMSIAYELPEPAVDGNVMRVFSRLLCIEEDIGKAKTRKTFEAALPTFLENVPPSQFNQAVMELGAMVCTPRSPGCLLCPVQEFCEARMQGKEQMLPIKEKKKAAKAREMAAVVLKSPDGRFLFHQREEKGLLAKMWEFPNAGTKQEESQAEQVQVFIHEHIGEKAVNIEPVQYVEHAFSHLIWNITVYEAETVSTDVSTPQEGVWKWMTLEEAERYAFPVSHQKILHQQKGEGK</sequence>
<reference evidence="17 18" key="1">
    <citation type="submission" date="2018-09" db="EMBL/GenBank/DDBJ databases">
        <title>Genomic Encyclopedia of Archaeal and Bacterial Type Strains, Phase II (KMG-II): from individual species to whole genera.</title>
        <authorList>
            <person name="Goeker M."/>
        </authorList>
    </citation>
    <scope>NUCLEOTIDE SEQUENCE [LARGE SCALE GENOMIC DNA]</scope>
    <source>
        <strain evidence="17 18">DSM 17008</strain>
    </source>
</reference>
<dbReference type="InterPro" id="IPR003651">
    <property type="entry name" value="Endonuclease3_FeS-loop_motif"/>
</dbReference>
<comment type="caution">
    <text evidence="17">The sequence shown here is derived from an EMBL/GenBank/DDBJ whole genome shotgun (WGS) entry which is preliminary data.</text>
</comment>
<dbReference type="RefSeq" id="WP_120193611.1">
    <property type="nucleotide sequence ID" value="NZ_RAPK01000010.1"/>
</dbReference>
<dbReference type="InterPro" id="IPR004035">
    <property type="entry name" value="Endouclease-III_FeS-bd_BS"/>
</dbReference>
<dbReference type="SMART" id="SM00478">
    <property type="entry name" value="ENDO3c"/>
    <property type="match status" value="1"/>
</dbReference>
<evidence type="ECO:0000256" key="6">
    <source>
        <dbReference type="ARBA" id="ARBA00022723"/>
    </source>
</evidence>
<dbReference type="GO" id="GO:0000701">
    <property type="term" value="F:purine-specific mismatch base pair DNA N-glycosylase activity"/>
    <property type="evidence" value="ECO:0007669"/>
    <property type="project" value="UniProtKB-EC"/>
</dbReference>
<keyword evidence="12" id="KW-0234">DNA repair</keyword>
<evidence type="ECO:0000313" key="18">
    <source>
        <dbReference type="Proteomes" id="UP000285120"/>
    </source>
</evidence>
<dbReference type="GO" id="GO:0051539">
    <property type="term" value="F:4 iron, 4 sulfur cluster binding"/>
    <property type="evidence" value="ECO:0007669"/>
    <property type="project" value="UniProtKB-UniRule"/>
</dbReference>
<dbReference type="PANTHER" id="PTHR42944:SF1">
    <property type="entry name" value="ADENINE DNA GLYCOSYLASE"/>
    <property type="match status" value="1"/>
</dbReference>
<dbReference type="Gene3D" id="3.90.79.10">
    <property type="entry name" value="Nucleoside Triphosphate Pyrophosphohydrolase"/>
    <property type="match status" value="1"/>
</dbReference>
<keyword evidence="6" id="KW-0479">Metal-binding</keyword>
<evidence type="ECO:0000256" key="10">
    <source>
        <dbReference type="ARBA" id="ARBA00023014"/>
    </source>
</evidence>
<proteinExistence type="inferred from homology"/>
<evidence type="ECO:0000256" key="15">
    <source>
        <dbReference type="RuleBase" id="RU365096"/>
    </source>
</evidence>
<keyword evidence="18" id="KW-1185">Reference proteome</keyword>
<dbReference type="GO" id="GO:0006298">
    <property type="term" value="P:mismatch repair"/>
    <property type="evidence" value="ECO:0007669"/>
    <property type="project" value="TreeGrafter"/>
</dbReference>
<evidence type="ECO:0000256" key="3">
    <source>
        <dbReference type="ARBA" id="ARBA00012045"/>
    </source>
</evidence>
<feature type="domain" description="HhH-GPD" evidence="16">
    <location>
        <begin position="45"/>
        <end position="196"/>
    </location>
</feature>
<dbReference type="GO" id="GO:0006284">
    <property type="term" value="P:base-excision repair"/>
    <property type="evidence" value="ECO:0007669"/>
    <property type="project" value="UniProtKB-UniRule"/>
</dbReference>
<dbReference type="Gene3D" id="1.10.340.30">
    <property type="entry name" value="Hypothetical protein, domain 2"/>
    <property type="match status" value="1"/>
</dbReference>
<dbReference type="Pfam" id="PF00730">
    <property type="entry name" value="HhH-GPD"/>
    <property type="match status" value="1"/>
</dbReference>
<dbReference type="InterPro" id="IPR029119">
    <property type="entry name" value="MutY_C"/>
</dbReference>
<keyword evidence="13 15" id="KW-0326">Glycosidase</keyword>
<evidence type="ECO:0000256" key="14">
    <source>
        <dbReference type="ARBA" id="ARBA00058550"/>
    </source>
</evidence>
<dbReference type="EC" id="3.2.2.31" evidence="3 15"/>
<evidence type="ECO:0000256" key="8">
    <source>
        <dbReference type="ARBA" id="ARBA00022801"/>
    </source>
</evidence>
<name>A0A419UZF0_9BACL</name>
<dbReference type="SMART" id="SM00525">
    <property type="entry name" value="FES"/>
    <property type="match status" value="1"/>
</dbReference>
<evidence type="ECO:0000313" key="17">
    <source>
        <dbReference type="EMBL" id="RKD71049.1"/>
    </source>
</evidence>
<evidence type="ECO:0000256" key="2">
    <source>
        <dbReference type="ARBA" id="ARBA00008343"/>
    </source>
</evidence>
<dbReference type="GO" id="GO:0035485">
    <property type="term" value="F:adenine/guanine mispair binding"/>
    <property type="evidence" value="ECO:0007669"/>
    <property type="project" value="TreeGrafter"/>
</dbReference>
<evidence type="ECO:0000259" key="16">
    <source>
        <dbReference type="SMART" id="SM00478"/>
    </source>
</evidence>
<dbReference type="GO" id="GO:0034039">
    <property type="term" value="F:8-oxo-7,8-dihydroguanine DNA N-glycosylase activity"/>
    <property type="evidence" value="ECO:0007669"/>
    <property type="project" value="TreeGrafter"/>
</dbReference>
<dbReference type="NCBIfam" id="TIGR01084">
    <property type="entry name" value="mutY"/>
    <property type="match status" value="1"/>
</dbReference>
<comment type="cofactor">
    <cofactor evidence="15">
        <name>[4Fe-4S] cluster</name>
        <dbReference type="ChEBI" id="CHEBI:49883"/>
    </cofactor>
    <text evidence="15">Binds 1 [4Fe-4S] cluster.</text>
</comment>
<evidence type="ECO:0000256" key="4">
    <source>
        <dbReference type="ARBA" id="ARBA00022023"/>
    </source>
</evidence>
<dbReference type="AlphaFoldDB" id="A0A419UZF0"/>
<dbReference type="InterPro" id="IPR003265">
    <property type="entry name" value="HhH-GPD_domain"/>
</dbReference>
<comment type="function">
    <text evidence="15">Adenine glycosylase active on G-A mispairs.</text>
</comment>
<evidence type="ECO:0000256" key="5">
    <source>
        <dbReference type="ARBA" id="ARBA00022485"/>
    </source>
</evidence>
<dbReference type="EMBL" id="RAPK01000010">
    <property type="protein sequence ID" value="RKD71049.1"/>
    <property type="molecule type" value="Genomic_DNA"/>
</dbReference>
<dbReference type="InterPro" id="IPR044298">
    <property type="entry name" value="MIG/MutY"/>
</dbReference>
<comment type="catalytic activity">
    <reaction evidence="1 15">
        <text>Hydrolyzes free adenine bases from 7,8-dihydro-8-oxoguanine:adenine mismatched double-stranded DNA, leaving an apurinic site.</text>
        <dbReference type="EC" id="3.2.2.31"/>
    </reaction>
</comment>
<dbReference type="InterPro" id="IPR023170">
    <property type="entry name" value="HhH_base_excis_C"/>
</dbReference>
<dbReference type="PROSITE" id="PS00764">
    <property type="entry name" value="ENDONUCLEASE_III_1"/>
    <property type="match status" value="1"/>
</dbReference>
<dbReference type="GO" id="GO:0046872">
    <property type="term" value="F:metal ion binding"/>
    <property type="evidence" value="ECO:0007669"/>
    <property type="project" value="UniProtKB-UniRule"/>
</dbReference>
<dbReference type="InterPro" id="IPR015797">
    <property type="entry name" value="NUDIX_hydrolase-like_dom_sf"/>
</dbReference>
<dbReference type="InterPro" id="IPR005760">
    <property type="entry name" value="A/G_AdeGlyc_MutY"/>
</dbReference>
<evidence type="ECO:0000256" key="11">
    <source>
        <dbReference type="ARBA" id="ARBA00023125"/>
    </source>
</evidence>
<keyword evidence="8" id="KW-0378">Hydrolase</keyword>
<evidence type="ECO:0000256" key="9">
    <source>
        <dbReference type="ARBA" id="ARBA00023004"/>
    </source>
</evidence>
<evidence type="ECO:0000256" key="1">
    <source>
        <dbReference type="ARBA" id="ARBA00000843"/>
    </source>
</evidence>
<keyword evidence="10" id="KW-0411">Iron-sulfur</keyword>
<dbReference type="SUPFAM" id="SSF48150">
    <property type="entry name" value="DNA-glycosylase"/>
    <property type="match status" value="1"/>
</dbReference>
<accession>A0A419UZF0</accession>
<keyword evidence="5" id="KW-0004">4Fe-4S</keyword>
<dbReference type="Proteomes" id="UP000285120">
    <property type="component" value="Unassembled WGS sequence"/>
</dbReference>
<dbReference type="Pfam" id="PF14815">
    <property type="entry name" value="NUDIX_4"/>
    <property type="match status" value="1"/>
</dbReference>
<protein>
    <recommendedName>
        <fullName evidence="4 15">Adenine DNA glycosylase</fullName>
        <ecNumber evidence="3 15">3.2.2.31</ecNumber>
    </recommendedName>
</protein>
<evidence type="ECO:0000256" key="7">
    <source>
        <dbReference type="ARBA" id="ARBA00022763"/>
    </source>
</evidence>
<keyword evidence="9 15" id="KW-0408">Iron</keyword>
<organism evidence="17 18">
    <name type="scientific">Sinobaca qinghaiensis</name>
    <dbReference type="NCBI Taxonomy" id="342944"/>
    <lineage>
        <taxon>Bacteria</taxon>
        <taxon>Bacillati</taxon>
        <taxon>Bacillota</taxon>
        <taxon>Bacilli</taxon>
        <taxon>Bacillales</taxon>
        <taxon>Sporolactobacillaceae</taxon>
        <taxon>Sinobaca</taxon>
    </lineage>
</organism>
<comment type="function">
    <text evidence="14">Base excision repair (BER) glycosylase that initiates repair of A:oxoG to C:G by removing the inappropriately paired adenine base from the DNA backbone, generating an abasic site product. 8-oxoguanine (oxoG) is a genotoxic DNA lesion resulting from oxidation of guanine; this residue is misread by replicative DNA polymerases, that insert adenine instead of cytosine opposite the oxidized damaged base. Shows a powerful dicrimination of A versus C, since it does not cleave cytosine in oxoG:C pairs. May also be able to remove adenine from A:G mispairs, although this activity may not be physiologically relevant.</text>
</comment>
<keyword evidence="7 15" id="KW-0227">DNA damage</keyword>
<evidence type="ECO:0000256" key="12">
    <source>
        <dbReference type="ARBA" id="ARBA00023204"/>
    </source>
</evidence>
<dbReference type="FunFam" id="1.10.340.30:FF:000010">
    <property type="entry name" value="Adenine DNA glycosylase"/>
    <property type="match status" value="1"/>
</dbReference>
<dbReference type="CDD" id="cd03431">
    <property type="entry name" value="NUDIX_DNA_Glycosylase_C-MutY"/>
    <property type="match status" value="1"/>
</dbReference>
<dbReference type="PANTHER" id="PTHR42944">
    <property type="entry name" value="ADENINE DNA GLYCOSYLASE"/>
    <property type="match status" value="1"/>
</dbReference>
<dbReference type="CDD" id="cd00056">
    <property type="entry name" value="ENDO3c"/>
    <property type="match status" value="1"/>
</dbReference>
<dbReference type="OrthoDB" id="9802365at2"/>
<comment type="similarity">
    <text evidence="2 15">Belongs to the Nth/MutY family.</text>
</comment>
<gene>
    <name evidence="17" type="ORF">ATL39_2439</name>
</gene>
<keyword evidence="11" id="KW-0238">DNA-binding</keyword>
<dbReference type="GO" id="GO:0032357">
    <property type="term" value="F:oxidized purine DNA binding"/>
    <property type="evidence" value="ECO:0007669"/>
    <property type="project" value="TreeGrafter"/>
</dbReference>
<evidence type="ECO:0000256" key="13">
    <source>
        <dbReference type="ARBA" id="ARBA00023295"/>
    </source>
</evidence>
<dbReference type="Gene3D" id="1.10.1670.10">
    <property type="entry name" value="Helix-hairpin-Helix base-excision DNA repair enzymes (C-terminal)"/>
    <property type="match status" value="1"/>
</dbReference>
<dbReference type="FunFam" id="1.10.1670.10:FF:000002">
    <property type="entry name" value="Adenine DNA glycosylase"/>
    <property type="match status" value="1"/>
</dbReference>
<dbReference type="SUPFAM" id="SSF55811">
    <property type="entry name" value="Nudix"/>
    <property type="match status" value="1"/>
</dbReference>